<keyword evidence="7" id="KW-0520">NAD</keyword>
<dbReference type="SUPFAM" id="SSF52283">
    <property type="entry name" value="Formate/glycerate dehydrogenase catalytic domain-like"/>
    <property type="match status" value="1"/>
</dbReference>
<evidence type="ECO:0000313" key="14">
    <source>
        <dbReference type="EMBL" id="HGT40338.1"/>
    </source>
</evidence>
<dbReference type="GO" id="GO:0016491">
    <property type="term" value="F:oxidoreductase activity"/>
    <property type="evidence" value="ECO:0007669"/>
    <property type="project" value="InterPro"/>
</dbReference>
<protein>
    <recommendedName>
        <fullName evidence="9">NAD(P) transhydrogenase subunit alpha part 1</fullName>
        <ecNumber evidence="3">7.1.1.1</ecNumber>
    </recommendedName>
    <alternativeName>
        <fullName evidence="11">Nicotinamide nucleotide transhydrogenase subunit alpha 1</fullName>
    </alternativeName>
    <alternativeName>
        <fullName evidence="10">Pyridine nucleotide transhydrogenase subunit alpha 1</fullName>
    </alternativeName>
</protein>
<dbReference type="FunFam" id="3.40.50.720:FF:000188">
    <property type="entry name" value="NAD(P) transhydrogenase alpha subunit 1"/>
    <property type="match status" value="1"/>
</dbReference>
<dbReference type="EC" id="7.1.1.1" evidence="3"/>
<comment type="caution">
    <text evidence="14">The sequence shown here is derived from an EMBL/GenBank/DDBJ whole genome shotgun (WGS) entry which is preliminary data.</text>
</comment>
<dbReference type="GO" id="GO:0050661">
    <property type="term" value="F:NADP binding"/>
    <property type="evidence" value="ECO:0007669"/>
    <property type="project" value="TreeGrafter"/>
</dbReference>
<evidence type="ECO:0000256" key="5">
    <source>
        <dbReference type="ARBA" id="ARBA00022857"/>
    </source>
</evidence>
<comment type="similarity">
    <text evidence="2">Belongs to the AlaDH/PNT family.</text>
</comment>
<dbReference type="GO" id="GO:0008750">
    <property type="term" value="F:proton-translocating NAD(P)+ transhydrogenase activity"/>
    <property type="evidence" value="ECO:0007669"/>
    <property type="project" value="UniProtKB-EC"/>
</dbReference>
<evidence type="ECO:0000256" key="3">
    <source>
        <dbReference type="ARBA" id="ARBA00012943"/>
    </source>
</evidence>
<feature type="domain" description="Alanine dehydrogenase/pyridine nucleotide transhydrogenase N-terminal" evidence="13">
    <location>
        <begin position="4"/>
        <end position="145"/>
    </location>
</feature>
<evidence type="ECO:0000259" key="13">
    <source>
        <dbReference type="SMART" id="SM01003"/>
    </source>
</evidence>
<evidence type="ECO:0000256" key="9">
    <source>
        <dbReference type="ARBA" id="ARBA00071353"/>
    </source>
</evidence>
<dbReference type="InterPro" id="IPR036291">
    <property type="entry name" value="NAD(P)-bd_dom_sf"/>
</dbReference>
<dbReference type="Gene3D" id="3.40.50.720">
    <property type="entry name" value="NAD(P)-binding Rossmann-like Domain"/>
    <property type="match status" value="2"/>
</dbReference>
<keyword evidence="5" id="KW-0521">NADP</keyword>
<dbReference type="Pfam" id="PF01262">
    <property type="entry name" value="AlaDh_PNT_C"/>
    <property type="match status" value="1"/>
</dbReference>
<comment type="catalytic activity">
    <reaction evidence="8">
        <text>NAD(+) + NADPH + H(+)(in) = NADH + NADP(+) + H(+)(out)</text>
        <dbReference type="Rhea" id="RHEA:47992"/>
        <dbReference type="ChEBI" id="CHEBI:15378"/>
        <dbReference type="ChEBI" id="CHEBI:57540"/>
        <dbReference type="ChEBI" id="CHEBI:57783"/>
        <dbReference type="ChEBI" id="CHEBI:57945"/>
        <dbReference type="ChEBI" id="CHEBI:58349"/>
        <dbReference type="EC" id="7.1.1.1"/>
    </reaction>
</comment>
<evidence type="ECO:0000256" key="6">
    <source>
        <dbReference type="ARBA" id="ARBA00022967"/>
    </source>
</evidence>
<gene>
    <name evidence="14" type="ORF">ENS64_13920</name>
</gene>
<evidence type="ECO:0000256" key="7">
    <source>
        <dbReference type="ARBA" id="ARBA00023027"/>
    </source>
</evidence>
<dbReference type="PROSITE" id="PS00837">
    <property type="entry name" value="ALADH_PNT_2"/>
    <property type="match status" value="1"/>
</dbReference>
<feature type="domain" description="Alanine dehydrogenase/pyridine nucleotide transhydrogenase NAD(H)-binding" evidence="12">
    <location>
        <begin position="154"/>
        <end position="317"/>
    </location>
</feature>
<evidence type="ECO:0000256" key="1">
    <source>
        <dbReference type="ARBA" id="ARBA00003943"/>
    </source>
</evidence>
<organism evidence="14">
    <name type="scientific">Schlesneria paludicola</name>
    <dbReference type="NCBI Taxonomy" id="360056"/>
    <lineage>
        <taxon>Bacteria</taxon>
        <taxon>Pseudomonadati</taxon>
        <taxon>Planctomycetota</taxon>
        <taxon>Planctomycetia</taxon>
        <taxon>Planctomycetales</taxon>
        <taxon>Planctomycetaceae</taxon>
        <taxon>Schlesneria</taxon>
    </lineage>
</organism>
<dbReference type="EMBL" id="DSVQ01000016">
    <property type="protein sequence ID" value="HGT40338.1"/>
    <property type="molecule type" value="Genomic_DNA"/>
</dbReference>
<evidence type="ECO:0000256" key="8">
    <source>
        <dbReference type="ARBA" id="ARBA00048202"/>
    </source>
</evidence>
<evidence type="ECO:0000256" key="2">
    <source>
        <dbReference type="ARBA" id="ARBA00005689"/>
    </source>
</evidence>
<dbReference type="SUPFAM" id="SSF51735">
    <property type="entry name" value="NAD(P)-binding Rossmann-fold domains"/>
    <property type="match status" value="1"/>
</dbReference>
<dbReference type="InterPro" id="IPR008143">
    <property type="entry name" value="Ala_DH/PNT_CS2"/>
</dbReference>
<evidence type="ECO:0000256" key="11">
    <source>
        <dbReference type="ARBA" id="ARBA00084087"/>
    </source>
</evidence>
<keyword evidence="6" id="KW-1278">Translocase</keyword>
<accession>A0A7C4LNS4</accession>
<dbReference type="InterPro" id="IPR007886">
    <property type="entry name" value="AlaDH/PNT_N"/>
</dbReference>
<dbReference type="PANTHER" id="PTHR10160:SF19">
    <property type="entry name" value="PROTON-TRANSLOCATING NAD(P)(+) TRANSHYDROGENASE"/>
    <property type="match status" value="1"/>
</dbReference>
<sequence length="393" mass="41139">MTVGVATETFPGERRVALVPPSLAALKKTGATVLVQAGAGQAAGFVDAAYLQEGAEIVACREEVFARADVLLQVRTAGANADLFAADLPHLRAGQGLVGLCDPLGHPQLLQQVAERGVQCLALELLPRITRAQTMDVLSSQANLAGYKAVLLAAVQAPRVFPLLMTAAGTLTAAKVFVIGAGVAGLQAIATARRLGATVKAYDVRPAVKEEVQSLGAKFVELGVGGAGDAGGYARAMDEDFYRRQREALLPVVADSDVVITTAAVPGRKAPVLVTREMVERMLPGSVIIDLAAEQGGNCELTVPRQTVDVRGVTIVGCVNLPATIPFHASLTYSRNMTAFLQALVRNGQWNLDRNDELVSATLVTHEGQVVHPRVRELLATPSAEGRPPGSPG</sequence>
<dbReference type="SMART" id="SM01002">
    <property type="entry name" value="AlaDh_PNT_C"/>
    <property type="match status" value="1"/>
</dbReference>
<keyword evidence="4" id="KW-0547">Nucleotide-binding</keyword>
<dbReference type="GO" id="GO:0005886">
    <property type="term" value="C:plasma membrane"/>
    <property type="evidence" value="ECO:0007669"/>
    <property type="project" value="TreeGrafter"/>
</dbReference>
<evidence type="ECO:0000256" key="10">
    <source>
        <dbReference type="ARBA" id="ARBA00076996"/>
    </source>
</evidence>
<dbReference type="Pfam" id="PF05222">
    <property type="entry name" value="AlaDh_PNT_N"/>
    <property type="match status" value="1"/>
</dbReference>
<dbReference type="InterPro" id="IPR007698">
    <property type="entry name" value="AlaDH/PNT_NAD(H)-bd"/>
</dbReference>
<evidence type="ECO:0000259" key="12">
    <source>
        <dbReference type="SMART" id="SM01002"/>
    </source>
</evidence>
<dbReference type="GO" id="GO:0006740">
    <property type="term" value="P:NADPH regeneration"/>
    <property type="evidence" value="ECO:0007669"/>
    <property type="project" value="TreeGrafter"/>
</dbReference>
<dbReference type="PANTHER" id="PTHR10160">
    <property type="entry name" value="NAD(P) TRANSHYDROGENASE"/>
    <property type="match status" value="1"/>
</dbReference>
<dbReference type="SMART" id="SM01003">
    <property type="entry name" value="AlaDh_PNT_N"/>
    <property type="match status" value="1"/>
</dbReference>
<dbReference type="CDD" id="cd05304">
    <property type="entry name" value="Rubrum_tdh"/>
    <property type="match status" value="1"/>
</dbReference>
<evidence type="ECO:0000256" key="4">
    <source>
        <dbReference type="ARBA" id="ARBA00022741"/>
    </source>
</evidence>
<comment type="function">
    <text evidence="1">The transhydrogenation between NADH and NADP is coupled to respiration and ATP hydrolysis and functions as a proton pump across the membrane.</text>
</comment>
<dbReference type="AlphaFoldDB" id="A0A7C4LNS4"/>
<name>A0A7C4LNS4_9PLAN</name>
<reference evidence="14" key="1">
    <citation type="journal article" date="2020" name="mSystems">
        <title>Genome- and Community-Level Interaction Insights into Carbon Utilization and Element Cycling Functions of Hydrothermarchaeota in Hydrothermal Sediment.</title>
        <authorList>
            <person name="Zhou Z."/>
            <person name="Liu Y."/>
            <person name="Xu W."/>
            <person name="Pan J."/>
            <person name="Luo Z.H."/>
            <person name="Li M."/>
        </authorList>
    </citation>
    <scope>NUCLEOTIDE SEQUENCE [LARGE SCALE GENOMIC DNA]</scope>
    <source>
        <strain evidence="14">SpSt-508</strain>
    </source>
</reference>
<proteinExistence type="inferred from homology"/>